<evidence type="ECO:0000313" key="1">
    <source>
        <dbReference type="EMBL" id="MDP9766010.1"/>
    </source>
</evidence>
<dbReference type="EMBL" id="JAURUR010000018">
    <property type="protein sequence ID" value="MDP9766010.1"/>
    <property type="molecule type" value="Genomic_DNA"/>
</dbReference>
<dbReference type="PROSITE" id="PS51257">
    <property type="entry name" value="PROKAR_LIPOPROTEIN"/>
    <property type="match status" value="1"/>
</dbReference>
<dbReference type="Proteomes" id="UP001232163">
    <property type="component" value="Unassembled WGS sequence"/>
</dbReference>
<sequence>MRRLSVAMLIFFSLISSCRNQKGVSSTEGEIIEPTDKNLFLSNEIRGFTKGKWESQIEWLSVNSPLGSSLVPGPTDTTIYAISRSSANLREKSYTESDMNALALGRIKQAYPELDELLLKGKNVDIESMVMPSVFVVNAIKYKDRLLVVMIRP</sequence>
<accession>A0ABT9MHD4</accession>
<evidence type="ECO:0000313" key="2">
    <source>
        <dbReference type="Proteomes" id="UP001232163"/>
    </source>
</evidence>
<reference evidence="1 2" key="1">
    <citation type="submission" date="2023-07" db="EMBL/GenBank/DDBJ databases">
        <title>Genomic Encyclopedia of Type Strains, Phase IV (KMG-IV): sequencing the most valuable type-strain genomes for metagenomic binning, comparative biology and taxonomic classification.</title>
        <authorList>
            <person name="Goeker M."/>
        </authorList>
    </citation>
    <scope>NUCLEOTIDE SEQUENCE [LARGE SCALE GENOMIC DNA]</scope>
    <source>
        <strain evidence="1 2">NIO-1023</strain>
    </source>
</reference>
<gene>
    <name evidence="1" type="ORF">QO006_003471</name>
</gene>
<comment type="caution">
    <text evidence="1">The sequence shown here is derived from an EMBL/GenBank/DDBJ whole genome shotgun (WGS) entry which is preliminary data.</text>
</comment>
<proteinExistence type="predicted"/>
<evidence type="ECO:0008006" key="3">
    <source>
        <dbReference type="Google" id="ProtNLM"/>
    </source>
</evidence>
<protein>
    <recommendedName>
        <fullName evidence="3">Lipoprotein</fullName>
    </recommendedName>
</protein>
<dbReference type="RefSeq" id="WP_191241363.1">
    <property type="nucleotide sequence ID" value="NZ_JAURUR010000018.1"/>
</dbReference>
<keyword evidence="2" id="KW-1185">Reference proteome</keyword>
<name>A0ABT9MHD4_9DEIO</name>
<organism evidence="1 2">
    <name type="scientific">Deinococcus enclensis</name>
    <dbReference type="NCBI Taxonomy" id="1049582"/>
    <lineage>
        <taxon>Bacteria</taxon>
        <taxon>Thermotogati</taxon>
        <taxon>Deinococcota</taxon>
        <taxon>Deinococci</taxon>
        <taxon>Deinococcales</taxon>
        <taxon>Deinococcaceae</taxon>
        <taxon>Deinococcus</taxon>
    </lineage>
</organism>